<dbReference type="EMBL" id="GEDG01031591">
    <property type="protein sequence ID" value="JAP11290.1"/>
    <property type="molecule type" value="Transcribed_RNA"/>
</dbReference>
<protein>
    <submittedName>
        <fullName evidence="1">Putative ovule protein</fullName>
    </submittedName>
</protein>
<accession>A0A0V0GTP3</accession>
<feature type="non-terminal residue" evidence="1">
    <location>
        <position position="1"/>
    </location>
</feature>
<proteinExistence type="predicted"/>
<evidence type="ECO:0000313" key="1">
    <source>
        <dbReference type="EMBL" id="JAP11290.1"/>
    </source>
</evidence>
<organism evidence="1">
    <name type="scientific">Solanum chacoense</name>
    <name type="common">Chaco potato</name>
    <dbReference type="NCBI Taxonomy" id="4108"/>
    <lineage>
        <taxon>Eukaryota</taxon>
        <taxon>Viridiplantae</taxon>
        <taxon>Streptophyta</taxon>
        <taxon>Embryophyta</taxon>
        <taxon>Tracheophyta</taxon>
        <taxon>Spermatophyta</taxon>
        <taxon>Magnoliopsida</taxon>
        <taxon>eudicotyledons</taxon>
        <taxon>Gunneridae</taxon>
        <taxon>Pentapetalae</taxon>
        <taxon>asterids</taxon>
        <taxon>lamiids</taxon>
        <taxon>Solanales</taxon>
        <taxon>Solanaceae</taxon>
        <taxon>Solanoideae</taxon>
        <taxon>Solaneae</taxon>
        <taxon>Solanum</taxon>
    </lineage>
</organism>
<reference evidence="1" key="1">
    <citation type="submission" date="2015-12" db="EMBL/GenBank/DDBJ databases">
        <title>Gene expression during late stages of embryo sac development: a critical building block for successful pollen-pistil interactions.</title>
        <authorList>
            <person name="Liu Y."/>
            <person name="Joly V."/>
            <person name="Sabar M."/>
            <person name="Matton D.P."/>
        </authorList>
    </citation>
    <scope>NUCLEOTIDE SEQUENCE</scope>
</reference>
<sequence length="62" mass="7384">EDPLGRPCHSQSCRFLHQCHFSQLPSDSEEGRPPPLPHYQFSHPSAWTRQEYWMNHIWKPVS</sequence>
<name>A0A0V0GTP3_SOLCH</name>
<dbReference type="AlphaFoldDB" id="A0A0V0GTP3"/>